<sequence length="277" mass="31852">MASRKDMIGDALNSAINSNLGNIVHEDRLLALIDDFLMGEEEEEEPDSAEQLPEESLGETEDYYIKGLLDCHGVADSQMLQQKRASRRTERVRKRRTYMLMGNGNPVCRPAFLFLLWVPGYHRTGLKLLPSHWTKKKVWTQFKEASEKTGWRVLSVSTFKKTWLRYVPFIVVARPMTDLCNICQSNNSLILRSANTGDPSKLRLLEEKVQHIQKVNKERELYNSYVQAFKRQVLETSIDGLVQSAPCSRNMSMMYAFDFAQQVHLQVPLCSLGPFIF</sequence>
<dbReference type="AlphaFoldDB" id="A0A3S1HAT2"/>
<dbReference type="STRING" id="188477.A0A3S1HAT2"/>
<reference evidence="1 2" key="1">
    <citation type="submission" date="2019-01" db="EMBL/GenBank/DDBJ databases">
        <title>A draft genome assembly of the solar-powered sea slug Elysia chlorotica.</title>
        <authorList>
            <person name="Cai H."/>
            <person name="Li Q."/>
            <person name="Fang X."/>
            <person name="Li J."/>
            <person name="Curtis N.E."/>
            <person name="Altenburger A."/>
            <person name="Shibata T."/>
            <person name="Feng M."/>
            <person name="Maeda T."/>
            <person name="Schwartz J.A."/>
            <person name="Shigenobu S."/>
            <person name="Lundholm N."/>
            <person name="Nishiyama T."/>
            <person name="Yang H."/>
            <person name="Hasebe M."/>
            <person name="Li S."/>
            <person name="Pierce S.K."/>
            <person name="Wang J."/>
        </authorList>
    </citation>
    <scope>NUCLEOTIDE SEQUENCE [LARGE SCALE GENOMIC DNA]</scope>
    <source>
        <strain evidence="1">EC2010</strain>
        <tissue evidence="1">Whole organism of an adult</tissue>
    </source>
</reference>
<organism evidence="1 2">
    <name type="scientific">Elysia chlorotica</name>
    <name type="common">Eastern emerald elysia</name>
    <name type="synonym">Sea slug</name>
    <dbReference type="NCBI Taxonomy" id="188477"/>
    <lineage>
        <taxon>Eukaryota</taxon>
        <taxon>Metazoa</taxon>
        <taxon>Spiralia</taxon>
        <taxon>Lophotrochozoa</taxon>
        <taxon>Mollusca</taxon>
        <taxon>Gastropoda</taxon>
        <taxon>Heterobranchia</taxon>
        <taxon>Euthyneura</taxon>
        <taxon>Panpulmonata</taxon>
        <taxon>Sacoglossa</taxon>
        <taxon>Placobranchoidea</taxon>
        <taxon>Plakobranchidae</taxon>
        <taxon>Elysia</taxon>
    </lineage>
</organism>
<proteinExistence type="predicted"/>
<dbReference type="Proteomes" id="UP000271974">
    <property type="component" value="Unassembled WGS sequence"/>
</dbReference>
<accession>A0A3S1HAT2</accession>
<dbReference type="PANTHER" id="PTHR34415:SF1">
    <property type="entry name" value="INTEGRASE CATALYTIC DOMAIN-CONTAINING PROTEIN"/>
    <property type="match status" value="1"/>
</dbReference>
<dbReference type="OrthoDB" id="6152653at2759"/>
<comment type="caution">
    <text evidence="1">The sequence shown here is derived from an EMBL/GenBank/DDBJ whole genome shotgun (WGS) entry which is preliminary data.</text>
</comment>
<gene>
    <name evidence="1" type="ORF">EGW08_016660</name>
</gene>
<evidence type="ECO:0000313" key="2">
    <source>
        <dbReference type="Proteomes" id="UP000271974"/>
    </source>
</evidence>
<keyword evidence="2" id="KW-1185">Reference proteome</keyword>
<dbReference type="PANTHER" id="PTHR34415">
    <property type="entry name" value="INTEGRASE CATALYTIC DOMAIN-CONTAINING PROTEIN"/>
    <property type="match status" value="1"/>
</dbReference>
<name>A0A3S1HAT2_ELYCH</name>
<evidence type="ECO:0000313" key="1">
    <source>
        <dbReference type="EMBL" id="RUS75566.1"/>
    </source>
</evidence>
<protein>
    <submittedName>
        <fullName evidence="1">Uncharacterized protein</fullName>
    </submittedName>
</protein>
<dbReference type="EMBL" id="RQTK01000729">
    <property type="protein sequence ID" value="RUS75566.1"/>
    <property type="molecule type" value="Genomic_DNA"/>
</dbReference>